<evidence type="ECO:0000313" key="3">
    <source>
        <dbReference type="Proteomes" id="UP001344906"/>
    </source>
</evidence>
<keyword evidence="3" id="KW-1185">Reference proteome</keyword>
<dbReference type="EMBL" id="BSRI01000002">
    <property type="protein sequence ID" value="GLV58921.1"/>
    <property type="molecule type" value="Genomic_DNA"/>
</dbReference>
<sequence length="59" mass="6518">MEKPAWRTGHLDEDDPCMYNHACIAMSFLKGVRGEGGSGTSKKGLPSNENHKCNIQEIQ</sequence>
<gene>
    <name evidence="2" type="ORF">KDH_57490</name>
</gene>
<name>A0ABQ6FYV1_9CHLR</name>
<comment type="caution">
    <text evidence="2">The sequence shown here is derived from an EMBL/GenBank/DDBJ whole genome shotgun (WGS) entry which is preliminary data.</text>
</comment>
<proteinExistence type="predicted"/>
<organism evidence="2 3">
    <name type="scientific">Dictyobacter halimunensis</name>
    <dbReference type="NCBI Taxonomy" id="3026934"/>
    <lineage>
        <taxon>Bacteria</taxon>
        <taxon>Bacillati</taxon>
        <taxon>Chloroflexota</taxon>
        <taxon>Ktedonobacteria</taxon>
        <taxon>Ktedonobacterales</taxon>
        <taxon>Dictyobacteraceae</taxon>
        <taxon>Dictyobacter</taxon>
    </lineage>
</organism>
<accession>A0ABQ6FYV1</accession>
<protein>
    <submittedName>
        <fullName evidence="2">Uncharacterized protein</fullName>
    </submittedName>
</protein>
<evidence type="ECO:0000313" key="2">
    <source>
        <dbReference type="EMBL" id="GLV58921.1"/>
    </source>
</evidence>
<feature type="region of interest" description="Disordered" evidence="1">
    <location>
        <begin position="34"/>
        <end position="59"/>
    </location>
</feature>
<evidence type="ECO:0000256" key="1">
    <source>
        <dbReference type="SAM" id="MobiDB-lite"/>
    </source>
</evidence>
<reference evidence="2 3" key="1">
    <citation type="submission" date="2023-02" db="EMBL/GenBank/DDBJ databases">
        <title>Dictyobacter halimunensis sp. nov., a new member of the class Ktedonobacteria from forest soil in a geothermal area.</title>
        <authorList>
            <person name="Rachmania M.K."/>
            <person name="Ningsih F."/>
            <person name="Sakai Y."/>
            <person name="Yabe S."/>
            <person name="Yokota A."/>
            <person name="Sjamsuridzal W."/>
        </authorList>
    </citation>
    <scope>NUCLEOTIDE SEQUENCE [LARGE SCALE GENOMIC DNA]</scope>
    <source>
        <strain evidence="2 3">S3.2.2.5</strain>
    </source>
</reference>
<dbReference type="Proteomes" id="UP001344906">
    <property type="component" value="Unassembled WGS sequence"/>
</dbReference>
<feature type="compositionally biased region" description="Basic and acidic residues" evidence="1">
    <location>
        <begin position="49"/>
        <end position="59"/>
    </location>
</feature>